<evidence type="ECO:0000256" key="1">
    <source>
        <dbReference type="ARBA" id="ARBA00022723"/>
    </source>
</evidence>
<feature type="binding site" description="axial binding residue" evidence="3">
    <location>
        <position position="407"/>
    </location>
    <ligand>
        <name>heme</name>
        <dbReference type="ChEBI" id="CHEBI:30413"/>
    </ligand>
    <ligandPart>
        <name>Fe</name>
        <dbReference type="ChEBI" id="CHEBI:18248"/>
    </ligandPart>
</feature>
<sequence length="457" mass="52761">MRSVESNRSQSCREEFNLDKRCGQLEYRYITHWIYRWRNPKCNGRLPPGSMGLPLLGENLQFFTSYNSFGIPPFIEKRMQRYGPLFKTSLLGQRVVISTDPEFNHYILQQEGKLVELWYMDSFMELIGQQVSSNTVHRHVKSIVMNDFGVESLKGTTILDVEQMVRQTLLSWSRMETIEVRMATQNMAFELGAKKLISYDSTKSAFLVQARKSVIKMLRDMLKERRASSISKKSSDDFLDHVIQEMEKEGTFFTEEASVQLIFALIFATFETTSMALILAIKFLTDNPAVLNELTEEHEAILRRRRNMDSAITWEKYRSMTFTLMVIHEVLRLANIVTGIFRRALKDIQINGYTIPAGWTIMVCPFTLHLNPSKYGDPLAFNPWRWKGLAQNTSKNFIAFGGGKRSCVGAEYSKVVMAVFLHSLVTKHRWRIVEGGEIVRTPSLSFPNGFHIRVLEK</sequence>
<dbReference type="PRINTS" id="PR00465">
    <property type="entry name" value="EP450IV"/>
</dbReference>
<dbReference type="PROSITE" id="PS00086">
    <property type="entry name" value="CYTOCHROME_P450"/>
    <property type="match status" value="1"/>
</dbReference>
<dbReference type="OrthoDB" id="3945418at2759"/>
<evidence type="ECO:0000256" key="4">
    <source>
        <dbReference type="RuleBase" id="RU000461"/>
    </source>
</evidence>
<dbReference type="Proteomes" id="UP000189703">
    <property type="component" value="Unplaced"/>
</dbReference>
<dbReference type="eggNOG" id="KOG0157">
    <property type="taxonomic scope" value="Eukaryota"/>
</dbReference>
<dbReference type="GO" id="GO:0016132">
    <property type="term" value="P:brassinosteroid biosynthetic process"/>
    <property type="evidence" value="ECO:0000318"/>
    <property type="project" value="GO_Central"/>
</dbReference>
<dbReference type="GO" id="GO:0010268">
    <property type="term" value="P:brassinosteroid homeostasis"/>
    <property type="evidence" value="ECO:0000318"/>
    <property type="project" value="GO_Central"/>
</dbReference>
<dbReference type="GO" id="GO:0005506">
    <property type="term" value="F:iron ion binding"/>
    <property type="evidence" value="ECO:0007669"/>
    <property type="project" value="InterPro"/>
</dbReference>
<dbReference type="STRING" id="4432.A0A1U7YU73"/>
<dbReference type="SUPFAM" id="SSF48264">
    <property type="entry name" value="Cytochrome P450"/>
    <property type="match status" value="1"/>
</dbReference>
<dbReference type="PRINTS" id="PR00385">
    <property type="entry name" value="P450"/>
</dbReference>
<dbReference type="GO" id="GO:0016705">
    <property type="term" value="F:oxidoreductase activity, acting on paired donors, with incorporation or reduction of molecular oxygen"/>
    <property type="evidence" value="ECO:0007669"/>
    <property type="project" value="InterPro"/>
</dbReference>
<protein>
    <submittedName>
        <fullName evidence="6">Cytochrome P450 87A3-like</fullName>
    </submittedName>
</protein>
<reference evidence="6" key="1">
    <citation type="submission" date="2025-08" db="UniProtKB">
        <authorList>
            <consortium name="RefSeq"/>
        </authorList>
    </citation>
    <scope>IDENTIFICATION</scope>
</reference>
<dbReference type="GO" id="GO:0020037">
    <property type="term" value="F:heme binding"/>
    <property type="evidence" value="ECO:0007669"/>
    <property type="project" value="InterPro"/>
</dbReference>
<dbReference type="InterPro" id="IPR001128">
    <property type="entry name" value="Cyt_P450"/>
</dbReference>
<dbReference type="PANTHER" id="PTHR24286">
    <property type="entry name" value="CYTOCHROME P450 26"/>
    <property type="match status" value="1"/>
</dbReference>
<accession>A0A1U7YU73</accession>
<dbReference type="InterPro" id="IPR017972">
    <property type="entry name" value="Cyt_P450_CS"/>
</dbReference>
<dbReference type="RefSeq" id="XP_010242756.1">
    <property type="nucleotide sequence ID" value="XM_010244454.1"/>
</dbReference>
<comment type="similarity">
    <text evidence="4">Belongs to the cytochrome P450 family.</text>
</comment>
<dbReference type="AlphaFoldDB" id="A0A1U7YU73"/>
<evidence type="ECO:0000313" key="5">
    <source>
        <dbReference type="Proteomes" id="UP000189703"/>
    </source>
</evidence>
<name>A0A1U7YU73_NELNU</name>
<keyword evidence="2 3" id="KW-0408">Iron</keyword>
<dbReference type="InterPro" id="IPR036396">
    <property type="entry name" value="Cyt_P450_sf"/>
</dbReference>
<keyword evidence="3 4" id="KW-0349">Heme</keyword>
<dbReference type="GeneID" id="104587026"/>
<dbReference type="Gene3D" id="1.10.630.10">
    <property type="entry name" value="Cytochrome P450"/>
    <property type="match status" value="1"/>
</dbReference>
<comment type="cofactor">
    <cofactor evidence="3">
        <name>heme</name>
        <dbReference type="ChEBI" id="CHEBI:30413"/>
    </cofactor>
</comment>
<keyword evidence="1 3" id="KW-0479">Metal-binding</keyword>
<proteinExistence type="inferred from homology"/>
<organism evidence="5 6">
    <name type="scientific">Nelumbo nucifera</name>
    <name type="common">Sacred lotus</name>
    <dbReference type="NCBI Taxonomy" id="4432"/>
    <lineage>
        <taxon>Eukaryota</taxon>
        <taxon>Viridiplantae</taxon>
        <taxon>Streptophyta</taxon>
        <taxon>Embryophyta</taxon>
        <taxon>Tracheophyta</taxon>
        <taxon>Spermatophyta</taxon>
        <taxon>Magnoliopsida</taxon>
        <taxon>Proteales</taxon>
        <taxon>Nelumbonaceae</taxon>
        <taxon>Nelumbo</taxon>
    </lineage>
</organism>
<keyword evidence="5" id="KW-1185">Reference proteome</keyword>
<gene>
    <name evidence="6" type="primary">LOC104587026</name>
</gene>
<dbReference type="Pfam" id="PF00067">
    <property type="entry name" value="p450"/>
    <property type="match status" value="1"/>
</dbReference>
<dbReference type="PANTHER" id="PTHR24286:SF305">
    <property type="entry name" value="CYTOCHROME P450 708A2"/>
    <property type="match status" value="1"/>
</dbReference>
<evidence type="ECO:0000313" key="6">
    <source>
        <dbReference type="RefSeq" id="XP_010242756.1"/>
    </source>
</evidence>
<evidence type="ECO:0000256" key="2">
    <source>
        <dbReference type="ARBA" id="ARBA00023004"/>
    </source>
</evidence>
<dbReference type="InterPro" id="IPR002403">
    <property type="entry name" value="Cyt_P450_E_grp-IV"/>
</dbReference>
<keyword evidence="4" id="KW-0503">Monooxygenase</keyword>
<dbReference type="GO" id="GO:0004497">
    <property type="term" value="F:monooxygenase activity"/>
    <property type="evidence" value="ECO:0000318"/>
    <property type="project" value="GO_Central"/>
</dbReference>
<dbReference type="CDD" id="cd11043">
    <property type="entry name" value="CYP90-like"/>
    <property type="match status" value="1"/>
</dbReference>
<dbReference type="KEGG" id="nnu:104587026"/>
<dbReference type="InParanoid" id="A0A1U7YU73"/>
<evidence type="ECO:0000256" key="3">
    <source>
        <dbReference type="PIRSR" id="PIRSR602403-1"/>
    </source>
</evidence>
<keyword evidence="4" id="KW-0560">Oxidoreductase</keyword>